<evidence type="ECO:0000313" key="2">
    <source>
        <dbReference type="EMBL" id="KIJ88351.1"/>
    </source>
</evidence>
<dbReference type="Pfam" id="PF05598">
    <property type="entry name" value="DUF772"/>
    <property type="match status" value="1"/>
</dbReference>
<reference evidence="2 3" key="1">
    <citation type="submission" date="2014-12" db="EMBL/GenBank/DDBJ databases">
        <title>Whole genome sequence of Candidatus Rickettsia asemboensis strain NMRCii isolated from cat fleas in west Kenya.</title>
        <authorList>
            <person name="Jima D."/>
            <person name="Luce-Fedrow A."/>
            <person name="Yang Y."/>
            <person name="Maina A.N."/>
            <person name="Snesrud E.C."/>
            <person name="Jarman R.G."/>
            <person name="Richards A.L."/>
            <person name="Hang J."/>
        </authorList>
    </citation>
    <scope>NUCLEOTIDE SEQUENCE [LARGE SCALE GENOMIC DNA]</scope>
    <source>
        <strain evidence="2 3">NMRCii</strain>
    </source>
</reference>
<dbReference type="InterPro" id="IPR008490">
    <property type="entry name" value="Transposase_InsH_N"/>
</dbReference>
<name>A0A0C2MMB6_9RICK</name>
<evidence type="ECO:0000313" key="3">
    <source>
        <dbReference type="Proteomes" id="UP000031952"/>
    </source>
</evidence>
<accession>A0A0C2MMB6</accession>
<gene>
    <name evidence="2" type="ORF">SB78_06300</name>
</gene>
<proteinExistence type="predicted"/>
<dbReference type="AlphaFoldDB" id="A0A0C2MMB6"/>
<dbReference type="PANTHER" id="PTHR35604:SF2">
    <property type="entry name" value="TRANSPOSASE INSH FOR INSERTION SEQUENCE ELEMENT IS5A-RELATED"/>
    <property type="match status" value="1"/>
</dbReference>
<comment type="caution">
    <text evidence="2">The sequence shown here is derived from an EMBL/GenBank/DDBJ whole genome shotgun (WGS) entry which is preliminary data.</text>
</comment>
<feature type="domain" description="Transposase InsH N-terminal" evidence="1">
    <location>
        <begin position="10"/>
        <end position="105"/>
    </location>
</feature>
<dbReference type="PANTHER" id="PTHR35604">
    <property type="entry name" value="TRANSPOSASE INSH FOR INSERTION SEQUENCE ELEMENT IS5A-RELATED"/>
    <property type="match status" value="1"/>
</dbReference>
<evidence type="ECO:0000259" key="1">
    <source>
        <dbReference type="Pfam" id="PF05598"/>
    </source>
</evidence>
<keyword evidence="3" id="KW-1185">Reference proteome</keyword>
<dbReference type="RefSeq" id="WP_041079460.1">
    <property type="nucleotide sequence ID" value="NZ_JWSW01000075.1"/>
</dbReference>
<sequence>MLEHQITMVSLDELVSTDHQYRRFKSLFNFKAVEKELLVLETEANYKGYGTLQLFKYLLLQFMEDLSNRELERYLADSTAGKWFCDFALTETTPDYSVFSKIRKKIGTNLLSKIFTNFRDQLRKQGYKSEVFTFVDASHLISKSSLWEERDELRKQKYDKLNNKSLSKVANDKQAKIGCKGGNKFVDKAYCTKPVKDAATRKGVHLCAVKKNNMQDKNFDLDKYYTKIRAPFERVFSQDNKRVRYIGIVKIQFSEFMKAICFNLKRLTVLTGS</sequence>
<dbReference type="EMBL" id="JWSW01000075">
    <property type="protein sequence ID" value="KIJ88351.1"/>
    <property type="molecule type" value="Genomic_DNA"/>
</dbReference>
<organism evidence="2 3">
    <name type="scientific">Rickettsia asembonensis</name>
    <dbReference type="NCBI Taxonomy" id="1068590"/>
    <lineage>
        <taxon>Bacteria</taxon>
        <taxon>Pseudomonadati</taxon>
        <taxon>Pseudomonadota</taxon>
        <taxon>Alphaproteobacteria</taxon>
        <taxon>Rickettsiales</taxon>
        <taxon>Rickettsiaceae</taxon>
        <taxon>Rickettsieae</taxon>
        <taxon>Rickettsia</taxon>
        <taxon>spotted fever group</taxon>
    </lineage>
</organism>
<dbReference type="Proteomes" id="UP000031952">
    <property type="component" value="Unassembled WGS sequence"/>
</dbReference>
<protein>
    <recommendedName>
        <fullName evidence="1">Transposase InsH N-terminal domain-containing protein</fullName>
    </recommendedName>
</protein>